<protein>
    <submittedName>
        <fullName evidence="1">Uncharacterized protein</fullName>
    </submittedName>
</protein>
<organism evidence="1 2">
    <name type="scientific">Achromobacter phage vB_AxyP_19-32_Axy21</name>
    <dbReference type="NCBI Taxonomy" id="2591045"/>
    <lineage>
        <taxon>Viruses</taxon>
        <taxon>Duplodnaviria</taxon>
        <taxon>Heunggongvirae</taxon>
        <taxon>Uroviricota</taxon>
        <taxon>Caudoviricetes</taxon>
        <taxon>Autographivirales</taxon>
        <taxon>Autoscriptoviridae</taxon>
        <taxon>Axyvirus</taxon>
        <taxon>Axyvirus 1932Axy21</taxon>
    </lineage>
</organism>
<keyword evidence="2" id="KW-1185">Reference proteome</keyword>
<evidence type="ECO:0000313" key="2">
    <source>
        <dbReference type="Proteomes" id="UP000319935"/>
    </source>
</evidence>
<dbReference type="Proteomes" id="UP000319935">
    <property type="component" value="Segment"/>
</dbReference>
<evidence type="ECO:0000313" key="1">
    <source>
        <dbReference type="EMBL" id="QDH84590.1"/>
    </source>
</evidence>
<proteinExistence type="predicted"/>
<sequence length="59" mass="6731">MRMHVTPKPEGSLQVAAAAARMQSRQLQTQSATELSDYLRWSLYANRDRASGRPLWGRQ</sequence>
<reference evidence="1 2" key="1">
    <citation type="submission" date="2019-05" db="EMBL/GenBank/DDBJ databases">
        <title>Complete genome sequence of sixteen phages from Abidjan, cote d'Ivoire, isolated on a single strain of Achromobacter xylosoxidans.</title>
        <authorList>
            <person name="Essoh C."/>
            <person name="Vernadet J.-P."/>
            <person name="Vergnaud G."/>
            <person name="Pourcel C."/>
        </authorList>
    </citation>
    <scope>NUCLEOTIDE SEQUENCE [LARGE SCALE GENOMIC DNA]</scope>
</reference>
<dbReference type="EMBL" id="MK962638">
    <property type="protein sequence ID" value="QDH84590.1"/>
    <property type="molecule type" value="Genomic_DNA"/>
</dbReference>
<name>A0A514CVU0_9CAUD</name>
<accession>A0A514CVU0</accession>
<gene>
    <name evidence="1" type="ORF">Axy21_008</name>
</gene>